<dbReference type="InterPro" id="IPR036411">
    <property type="entry name" value="TorD-like_sf"/>
</dbReference>
<dbReference type="PANTHER" id="PTHR34227">
    <property type="entry name" value="CHAPERONE PROTEIN YCDY"/>
    <property type="match status" value="1"/>
</dbReference>
<dbReference type="PANTHER" id="PTHR34227:SF1">
    <property type="entry name" value="DIMETHYL SULFOXIDE REDUCTASE CHAPERONE-RELATED"/>
    <property type="match status" value="1"/>
</dbReference>
<proteinExistence type="predicted"/>
<accession>A0ABY3QN49</accession>
<dbReference type="InterPro" id="IPR020945">
    <property type="entry name" value="DMSO/NO3_reduct_chaperone"/>
</dbReference>
<dbReference type="Gene3D" id="1.10.3480.10">
    <property type="entry name" value="TorD-like"/>
    <property type="match status" value="1"/>
</dbReference>
<reference evidence="2" key="1">
    <citation type="submission" date="2021-11" db="EMBL/GenBank/DDBJ databases">
        <title>Australian commercial rhizobial inoculants.</title>
        <authorList>
            <person name="Kohlmeier M.G."/>
            <person name="O'Hara G.W."/>
            <person name="Colombi E."/>
            <person name="Ramsay J.P."/>
            <person name="Terpolilli J."/>
        </authorList>
    </citation>
    <scope>NUCLEOTIDE SEQUENCE</scope>
    <source>
        <strain evidence="2">CC829</strain>
    </source>
</reference>
<name>A0ABY3QN49_9BRAD</name>
<dbReference type="EMBL" id="CP088100">
    <property type="protein sequence ID" value="UFW87158.1"/>
    <property type="molecule type" value="Genomic_DNA"/>
</dbReference>
<gene>
    <name evidence="2" type="ORF">BjapCC829_00685</name>
</gene>
<sequence length="208" mass="22689">MRDRTMMDPTSTIASVRIVDEFDLARAQEYALLATLLTRSPDAQLLRRISALHSDASAMGKAHMALADAARRTNEQAASSEFFALFAGLGKGALLPYASHYLSDTLYGRPLARLRETLEGLGLEAAPERTEPEDHAGFLCEIMAGFAGGSIPAPADAERIFFDQHVSRWMRRFFVDLERASSADFYAAVGALGRTFIDIEAEAFALPG</sequence>
<evidence type="ECO:0000256" key="1">
    <source>
        <dbReference type="ARBA" id="ARBA00023186"/>
    </source>
</evidence>
<dbReference type="Pfam" id="PF02613">
    <property type="entry name" value="Nitrate_red_del"/>
    <property type="match status" value="1"/>
</dbReference>
<protein>
    <submittedName>
        <fullName evidence="2">Molecular chaperone TorD family protein</fullName>
    </submittedName>
</protein>
<dbReference type="RefSeq" id="WP_231143739.1">
    <property type="nucleotide sequence ID" value="NZ_CP088100.1"/>
</dbReference>
<evidence type="ECO:0000313" key="3">
    <source>
        <dbReference type="Proteomes" id="UP001430990"/>
    </source>
</evidence>
<keyword evidence="3" id="KW-1185">Reference proteome</keyword>
<dbReference type="Proteomes" id="UP001430990">
    <property type="component" value="Chromosome"/>
</dbReference>
<organism evidence="2 3">
    <name type="scientific">Bradyrhizobium barranii</name>
    <dbReference type="NCBI Taxonomy" id="2992140"/>
    <lineage>
        <taxon>Bacteria</taxon>
        <taxon>Pseudomonadati</taxon>
        <taxon>Pseudomonadota</taxon>
        <taxon>Alphaproteobacteria</taxon>
        <taxon>Hyphomicrobiales</taxon>
        <taxon>Nitrobacteraceae</taxon>
        <taxon>Bradyrhizobium</taxon>
    </lineage>
</organism>
<keyword evidence="1" id="KW-0143">Chaperone</keyword>
<evidence type="ECO:0000313" key="2">
    <source>
        <dbReference type="EMBL" id="UFW87158.1"/>
    </source>
</evidence>
<dbReference type="InterPro" id="IPR050289">
    <property type="entry name" value="TorD/DmsD_chaperones"/>
</dbReference>
<dbReference type="SUPFAM" id="SSF89155">
    <property type="entry name" value="TorD-like"/>
    <property type="match status" value="1"/>
</dbReference>